<organism evidence="2 3">
    <name type="scientific">Anabarilius grahami</name>
    <name type="common">Kanglang fish</name>
    <name type="synonym">Barilius grahami</name>
    <dbReference type="NCBI Taxonomy" id="495550"/>
    <lineage>
        <taxon>Eukaryota</taxon>
        <taxon>Metazoa</taxon>
        <taxon>Chordata</taxon>
        <taxon>Craniata</taxon>
        <taxon>Vertebrata</taxon>
        <taxon>Euteleostomi</taxon>
        <taxon>Actinopterygii</taxon>
        <taxon>Neopterygii</taxon>
        <taxon>Teleostei</taxon>
        <taxon>Ostariophysi</taxon>
        <taxon>Cypriniformes</taxon>
        <taxon>Xenocyprididae</taxon>
        <taxon>Xenocypridinae</taxon>
        <taxon>Xenocypridinae incertae sedis</taxon>
        <taxon>Anabarilius</taxon>
    </lineage>
</organism>
<comment type="caution">
    <text evidence="2">The sequence shown here is derived from an EMBL/GenBank/DDBJ whole genome shotgun (WGS) entry which is preliminary data.</text>
</comment>
<keyword evidence="3" id="KW-1185">Reference proteome</keyword>
<dbReference type="AlphaFoldDB" id="A0A3N0Z2D6"/>
<name>A0A3N0Z2D6_ANAGA</name>
<dbReference type="EMBL" id="RJVU01015592">
    <property type="protein sequence ID" value="ROL52451.1"/>
    <property type="molecule type" value="Genomic_DNA"/>
</dbReference>
<feature type="region of interest" description="Disordered" evidence="1">
    <location>
        <begin position="139"/>
        <end position="159"/>
    </location>
</feature>
<sequence length="301" mass="33059">MTGLPRWRPLRPEAHWLAGLAERPPEGAKEGWVPNILISNPLWRGLPSNVLRHWHQDLFEAFLNKPPMQRSSSRRLRSSVEAEEAQALLATLCQRRMGVRAFVQKFWSRAEGYSLSDAVLKDTINNCLNDPLPQWEMELDEEEEEEEGGRMHSEQPEPAAVPGLSALPEMATEAVTELPALPETATEAVTELPALPDTATEAATELLTLSDTATEAVTELPTLPDTATEAVTELPALPDTAFTELPALPDTATEHPWYPYTGSAFSLLSDSTFTHTAAEHRRASCHSLRAAAGLETLVRSG</sequence>
<evidence type="ECO:0000313" key="3">
    <source>
        <dbReference type="Proteomes" id="UP000281406"/>
    </source>
</evidence>
<gene>
    <name evidence="2" type="ORF">DPX16_6135</name>
</gene>
<dbReference type="Proteomes" id="UP000281406">
    <property type="component" value="Unassembled WGS sequence"/>
</dbReference>
<evidence type="ECO:0000313" key="2">
    <source>
        <dbReference type="EMBL" id="ROL52451.1"/>
    </source>
</evidence>
<accession>A0A3N0Z2D6</accession>
<proteinExistence type="predicted"/>
<protein>
    <submittedName>
        <fullName evidence="2">Uncharacterized protein</fullName>
    </submittedName>
</protein>
<reference evidence="2 3" key="1">
    <citation type="submission" date="2018-10" db="EMBL/GenBank/DDBJ databases">
        <title>Genome assembly for a Yunnan-Guizhou Plateau 3E fish, Anabarilius grahami (Regan), and its evolutionary and genetic applications.</title>
        <authorList>
            <person name="Jiang W."/>
        </authorList>
    </citation>
    <scope>NUCLEOTIDE SEQUENCE [LARGE SCALE GENOMIC DNA]</scope>
    <source>
        <strain evidence="2">AG-KIZ</strain>
        <tissue evidence="2">Muscle</tissue>
    </source>
</reference>
<evidence type="ECO:0000256" key="1">
    <source>
        <dbReference type="SAM" id="MobiDB-lite"/>
    </source>
</evidence>
<dbReference type="OrthoDB" id="8988192at2759"/>